<keyword evidence="2" id="KW-1185">Reference proteome</keyword>
<name>A0A4Z2EKI9_9TELE</name>
<proteinExistence type="predicted"/>
<accession>A0A4Z2EKI9</accession>
<protein>
    <submittedName>
        <fullName evidence="1">Uncharacterized protein</fullName>
    </submittedName>
</protein>
<dbReference type="Proteomes" id="UP000314294">
    <property type="component" value="Unassembled WGS sequence"/>
</dbReference>
<dbReference type="AlphaFoldDB" id="A0A4Z2EKI9"/>
<evidence type="ECO:0000313" key="1">
    <source>
        <dbReference type="EMBL" id="TNN29323.1"/>
    </source>
</evidence>
<sequence length="51" mass="5523">MDRRLSAADQCACWWHRGVAAIAAAIGVNKANVALRWLQANSPETEGSPRC</sequence>
<organism evidence="1 2">
    <name type="scientific">Liparis tanakae</name>
    <name type="common">Tanaka's snailfish</name>
    <dbReference type="NCBI Taxonomy" id="230148"/>
    <lineage>
        <taxon>Eukaryota</taxon>
        <taxon>Metazoa</taxon>
        <taxon>Chordata</taxon>
        <taxon>Craniata</taxon>
        <taxon>Vertebrata</taxon>
        <taxon>Euteleostomi</taxon>
        <taxon>Actinopterygii</taxon>
        <taxon>Neopterygii</taxon>
        <taxon>Teleostei</taxon>
        <taxon>Neoteleostei</taxon>
        <taxon>Acanthomorphata</taxon>
        <taxon>Eupercaria</taxon>
        <taxon>Perciformes</taxon>
        <taxon>Cottioidei</taxon>
        <taxon>Cottales</taxon>
        <taxon>Liparidae</taxon>
        <taxon>Liparis</taxon>
    </lineage>
</organism>
<comment type="caution">
    <text evidence="1">The sequence shown here is derived from an EMBL/GenBank/DDBJ whole genome shotgun (WGS) entry which is preliminary data.</text>
</comment>
<dbReference type="EMBL" id="SRLO01005779">
    <property type="protein sequence ID" value="TNN29323.1"/>
    <property type="molecule type" value="Genomic_DNA"/>
</dbReference>
<reference evidence="1 2" key="1">
    <citation type="submission" date="2019-03" db="EMBL/GenBank/DDBJ databases">
        <title>First draft genome of Liparis tanakae, snailfish: a comprehensive survey of snailfish specific genes.</title>
        <authorList>
            <person name="Kim W."/>
            <person name="Song I."/>
            <person name="Jeong J.-H."/>
            <person name="Kim D."/>
            <person name="Kim S."/>
            <person name="Ryu S."/>
            <person name="Song J.Y."/>
            <person name="Lee S.K."/>
        </authorList>
    </citation>
    <scope>NUCLEOTIDE SEQUENCE [LARGE SCALE GENOMIC DNA]</scope>
    <source>
        <tissue evidence="1">Muscle</tissue>
    </source>
</reference>
<evidence type="ECO:0000313" key="2">
    <source>
        <dbReference type="Proteomes" id="UP000314294"/>
    </source>
</evidence>
<gene>
    <name evidence="1" type="ORF">EYF80_060529</name>
</gene>